<proteinExistence type="predicted"/>
<organism evidence="1">
    <name type="scientific">marine sediment metagenome</name>
    <dbReference type="NCBI Taxonomy" id="412755"/>
    <lineage>
        <taxon>unclassified sequences</taxon>
        <taxon>metagenomes</taxon>
        <taxon>ecological metagenomes</taxon>
    </lineage>
</organism>
<accession>A0A0F9VUF4</accession>
<dbReference type="EMBL" id="LAZR01000026">
    <property type="protein sequence ID" value="KKO03568.1"/>
    <property type="molecule type" value="Genomic_DNA"/>
</dbReference>
<comment type="caution">
    <text evidence="1">The sequence shown here is derived from an EMBL/GenBank/DDBJ whole genome shotgun (WGS) entry which is preliminary data.</text>
</comment>
<name>A0A0F9VUF4_9ZZZZ</name>
<protein>
    <submittedName>
        <fullName evidence="1">Uncharacterized protein</fullName>
    </submittedName>
</protein>
<evidence type="ECO:0000313" key="1">
    <source>
        <dbReference type="EMBL" id="KKO03568.1"/>
    </source>
</evidence>
<reference evidence="1" key="1">
    <citation type="journal article" date="2015" name="Nature">
        <title>Complex archaea that bridge the gap between prokaryotes and eukaryotes.</title>
        <authorList>
            <person name="Spang A."/>
            <person name="Saw J.H."/>
            <person name="Jorgensen S.L."/>
            <person name="Zaremba-Niedzwiedzka K."/>
            <person name="Martijn J."/>
            <person name="Lind A.E."/>
            <person name="van Eijk R."/>
            <person name="Schleper C."/>
            <person name="Guy L."/>
            <person name="Ettema T.J."/>
        </authorList>
    </citation>
    <scope>NUCLEOTIDE SEQUENCE</scope>
</reference>
<sequence>MFSIDQNCHSLWDALPKLQAVARSGGTVRHFIEDIDVAFTAVGASPVDSAGHGDGSLRLAMERYYGSGGADWGAALFYSEFLGRLPVDVRHWESLTGLTTAALARRLGGTVNDLYDRYSPGDTWQLIGPSYAGDQEHHRLIGDLAVAEITDRLAEMMQIAEADLLARFPAADSQQRVRDWMQTERSRIDGLVAQHRDGSVVDMYRDWLGAYVDNDPAVTLDITSNLFAVGADPAQTELLNVFVRHYDRAADLYNQAMAHTHTGLHPLATADGELPLFAAVDVDGRLARTEVFLEGDELRIGQRRFRLVDGGLPTRDLREAGVLCLTGKAPLLVLQARVAGGGTGLVVPYRGSSYMPAVHALHRRLAAGGLLPEPIGPLLRVRFRLLDRMEAVDTPIALPAHLAIAFGRSELPAREFAHNWRAVSAEAAARLAKFKTEDGRLQWQRIAFAHMFDEIDDLNRRRRDLATIDAKSPEIRELSHRARQLETEVITRTLEQIAVDWQAANVDYWDSRGAILPWCVALGGEAFYDSVIAGAELYEESPEG</sequence>
<dbReference type="AlphaFoldDB" id="A0A0F9VUF4"/>
<gene>
    <name evidence="1" type="ORF">LCGC14_0094940</name>
</gene>